<dbReference type="FunFam" id="3.40.50.300:FF:000093">
    <property type="entry name" value="Fidgetin-like 1"/>
    <property type="match status" value="1"/>
</dbReference>
<dbReference type="Pfam" id="PF17862">
    <property type="entry name" value="AAA_lid_3"/>
    <property type="match status" value="1"/>
</dbReference>
<evidence type="ECO:0000313" key="9">
    <source>
        <dbReference type="Proteomes" id="UP000789595"/>
    </source>
</evidence>
<dbReference type="Gene3D" id="3.40.50.300">
    <property type="entry name" value="P-loop containing nucleotide triphosphate hydrolases"/>
    <property type="match status" value="1"/>
</dbReference>
<dbReference type="InterPro" id="IPR027417">
    <property type="entry name" value="P-loop_NTPase"/>
</dbReference>
<gene>
    <name evidence="7" type="ORF">PCAL00307_LOCUS13879</name>
    <name evidence="8" type="ORF">PECAL_4P02140</name>
</gene>
<dbReference type="Pfam" id="PF00004">
    <property type="entry name" value="AAA"/>
    <property type="match status" value="1"/>
</dbReference>
<organism evidence="7">
    <name type="scientific">Pelagomonas calceolata</name>
    <dbReference type="NCBI Taxonomy" id="35677"/>
    <lineage>
        <taxon>Eukaryota</taxon>
        <taxon>Sar</taxon>
        <taxon>Stramenopiles</taxon>
        <taxon>Ochrophyta</taxon>
        <taxon>Pelagophyceae</taxon>
        <taxon>Pelagomonadales</taxon>
        <taxon>Pelagomonadaceae</taxon>
        <taxon>Pelagomonas</taxon>
    </lineage>
</organism>
<feature type="region of interest" description="Disordered" evidence="5">
    <location>
        <begin position="67"/>
        <end position="193"/>
    </location>
</feature>
<dbReference type="SMART" id="SM00382">
    <property type="entry name" value="AAA"/>
    <property type="match status" value="1"/>
</dbReference>
<dbReference type="EMBL" id="CAKKNE010000004">
    <property type="protein sequence ID" value="CAH0373044.1"/>
    <property type="molecule type" value="Genomic_DNA"/>
</dbReference>
<dbReference type="GO" id="GO:0016887">
    <property type="term" value="F:ATP hydrolysis activity"/>
    <property type="evidence" value="ECO:0007669"/>
    <property type="project" value="InterPro"/>
</dbReference>
<proteinExistence type="inferred from homology"/>
<dbReference type="PROSITE" id="PS00674">
    <property type="entry name" value="AAA"/>
    <property type="match status" value="1"/>
</dbReference>
<evidence type="ECO:0000313" key="7">
    <source>
        <dbReference type="EMBL" id="CAE0698443.1"/>
    </source>
</evidence>
<dbReference type="SUPFAM" id="SSF52540">
    <property type="entry name" value="P-loop containing nucleoside triphosphate hydrolases"/>
    <property type="match status" value="1"/>
</dbReference>
<dbReference type="InterPro" id="IPR003593">
    <property type="entry name" value="AAA+_ATPase"/>
</dbReference>
<keyword evidence="2 4" id="KW-0547">Nucleotide-binding</keyword>
<dbReference type="GO" id="GO:0005524">
    <property type="term" value="F:ATP binding"/>
    <property type="evidence" value="ECO:0007669"/>
    <property type="project" value="UniProtKB-KW"/>
</dbReference>
<dbReference type="InterPro" id="IPR041569">
    <property type="entry name" value="AAA_lid_3"/>
</dbReference>
<evidence type="ECO:0000259" key="6">
    <source>
        <dbReference type="SMART" id="SM00382"/>
    </source>
</evidence>
<dbReference type="FunFam" id="1.10.8.60:FF:000022">
    <property type="entry name" value="Fidgetin like 1"/>
    <property type="match status" value="1"/>
</dbReference>
<keyword evidence="9" id="KW-1185">Reference proteome</keyword>
<dbReference type="PANTHER" id="PTHR23074:SF17">
    <property type="entry name" value="FIDGETIN-LIKE PROTEIN 1"/>
    <property type="match status" value="1"/>
</dbReference>
<protein>
    <recommendedName>
        <fullName evidence="6">AAA+ ATPase domain-containing protein</fullName>
    </recommendedName>
</protein>
<reference evidence="7" key="1">
    <citation type="submission" date="2021-01" db="EMBL/GenBank/DDBJ databases">
        <authorList>
            <person name="Corre E."/>
            <person name="Pelletier E."/>
            <person name="Niang G."/>
            <person name="Scheremetjew M."/>
            <person name="Finn R."/>
            <person name="Kale V."/>
            <person name="Holt S."/>
            <person name="Cochrane G."/>
            <person name="Meng A."/>
            <person name="Brown T."/>
            <person name="Cohen L."/>
        </authorList>
    </citation>
    <scope>NUCLEOTIDE SEQUENCE</scope>
    <source>
        <strain evidence="7">CCMP1756</strain>
    </source>
</reference>
<dbReference type="InterPro" id="IPR050304">
    <property type="entry name" value="MT-severing_AAA_ATPase"/>
</dbReference>
<dbReference type="OrthoDB" id="29072at2759"/>
<comment type="similarity">
    <text evidence="1 4">Belongs to the AAA ATPase family.</text>
</comment>
<evidence type="ECO:0000256" key="4">
    <source>
        <dbReference type="RuleBase" id="RU003651"/>
    </source>
</evidence>
<dbReference type="InterPro" id="IPR003960">
    <property type="entry name" value="ATPase_AAA_CS"/>
</dbReference>
<dbReference type="Pfam" id="PF09336">
    <property type="entry name" value="Vps4_C"/>
    <property type="match status" value="1"/>
</dbReference>
<dbReference type="Gene3D" id="1.10.8.60">
    <property type="match status" value="1"/>
</dbReference>
<dbReference type="EMBL" id="HBIW01016100">
    <property type="protein sequence ID" value="CAE0698443.1"/>
    <property type="molecule type" value="Transcribed_RNA"/>
</dbReference>
<reference evidence="8" key="2">
    <citation type="submission" date="2021-11" db="EMBL/GenBank/DDBJ databases">
        <authorList>
            <consortium name="Genoscope - CEA"/>
            <person name="William W."/>
        </authorList>
    </citation>
    <scope>NUCLEOTIDE SEQUENCE</scope>
</reference>
<sequence length="500" mass="54244">MDTTELDAAWAALSQPCGLPPSLQEAAKRARGQRFGVAAAAFARATAVAEPLRLSDVRNLPSVSEIAAKAPKKPAPAPLPGGSSLAALMGTTKEEEPPKRRSFGDVPDRRRQPPQRARPRAPRYGPPQYSDEEDEPPPPSRGGFRAAGGGQRRGFRVPRARSASPQPGGQQQQKKQKKQEEKKEEEDELPERLKGCDKELVKRIEQEVIDSGSPVTFEDVAGLADAKRSIQEMVIWPMQRPELFTGLRAVPKGMLLFGPPGTGKTLIGRAIASSSGATFFSISASSLMSKWIGESEKLVRTMFAVAGYKEPSVVFIDEVDSLLSQRNSNENEASRRLKTEFLVQLEGVGSGDASNKERVLVVGATNRPQELDEAARRRFVKRFYVPLPDDDARTTLLKTLLAKNRHCLTEADIEGYLVPKTDGFSGADMRNLCQEAAMGPMRDVGSKLFAAGGSIDESQIPPISLKHFDAALAVTAATVAQSDLEQYEAWNATFGSARPA</sequence>
<evidence type="ECO:0000256" key="5">
    <source>
        <dbReference type="SAM" id="MobiDB-lite"/>
    </source>
</evidence>
<dbReference type="InterPro" id="IPR003959">
    <property type="entry name" value="ATPase_AAA_core"/>
</dbReference>
<dbReference type="PANTHER" id="PTHR23074">
    <property type="entry name" value="AAA DOMAIN-CONTAINING"/>
    <property type="match status" value="1"/>
</dbReference>
<keyword evidence="3 4" id="KW-0067">ATP-binding</keyword>
<evidence type="ECO:0000256" key="1">
    <source>
        <dbReference type="ARBA" id="ARBA00006914"/>
    </source>
</evidence>
<name>A0A7S3ZYS7_9STRA</name>
<evidence type="ECO:0000313" key="8">
    <source>
        <dbReference type="EMBL" id="CAH0373044.1"/>
    </source>
</evidence>
<dbReference type="Proteomes" id="UP000789595">
    <property type="component" value="Unassembled WGS sequence"/>
</dbReference>
<feature type="compositionally biased region" description="Basic and acidic residues" evidence="5">
    <location>
        <begin position="92"/>
        <end position="111"/>
    </location>
</feature>
<evidence type="ECO:0000256" key="3">
    <source>
        <dbReference type="ARBA" id="ARBA00022840"/>
    </source>
</evidence>
<evidence type="ECO:0000256" key="2">
    <source>
        <dbReference type="ARBA" id="ARBA00022741"/>
    </source>
</evidence>
<accession>A0A7S3ZYS7</accession>
<dbReference type="AlphaFoldDB" id="A0A7S3ZYS7"/>
<feature type="domain" description="AAA+ ATPase" evidence="6">
    <location>
        <begin position="250"/>
        <end position="389"/>
    </location>
</feature>
<dbReference type="InterPro" id="IPR015415">
    <property type="entry name" value="Spast_Vps4_C"/>
</dbReference>